<evidence type="ECO:0000313" key="12">
    <source>
        <dbReference type="Proteomes" id="UP001150907"/>
    </source>
</evidence>
<dbReference type="InterPro" id="IPR024602">
    <property type="entry name" value="COG_su2_N"/>
</dbReference>
<keyword evidence="5" id="KW-0653">Protein transport</keyword>
<proteinExistence type="inferred from homology"/>
<dbReference type="EMBL" id="JANBQF010000251">
    <property type="protein sequence ID" value="KAJ2003027.1"/>
    <property type="molecule type" value="Genomic_DNA"/>
</dbReference>
<dbReference type="Proteomes" id="UP001150907">
    <property type="component" value="Unassembled WGS sequence"/>
</dbReference>
<name>A0A9W8EHR4_9FUNG</name>
<evidence type="ECO:0000256" key="2">
    <source>
        <dbReference type="ARBA" id="ARBA00007603"/>
    </source>
</evidence>
<comment type="caution">
    <text evidence="11">The sequence shown here is derived from an EMBL/GenBank/DDBJ whole genome shotgun (WGS) entry which is preliminary data.</text>
</comment>
<evidence type="ECO:0000256" key="5">
    <source>
        <dbReference type="ARBA" id="ARBA00022927"/>
    </source>
</evidence>
<keyword evidence="7" id="KW-0472">Membrane</keyword>
<reference evidence="11" key="1">
    <citation type="submission" date="2022-07" db="EMBL/GenBank/DDBJ databases">
        <title>Phylogenomic reconstructions and comparative analyses of Kickxellomycotina fungi.</title>
        <authorList>
            <person name="Reynolds N.K."/>
            <person name="Stajich J.E."/>
            <person name="Barry K."/>
            <person name="Grigoriev I.V."/>
            <person name="Crous P."/>
            <person name="Smith M.E."/>
        </authorList>
    </citation>
    <scope>NUCLEOTIDE SEQUENCE</scope>
    <source>
        <strain evidence="11">IMI 214461</strain>
    </source>
</reference>
<dbReference type="AlphaFoldDB" id="A0A9W8EHR4"/>
<keyword evidence="4" id="KW-0813">Transport</keyword>
<feature type="domain" description="Conserved oligomeric Golgi complex subunit 2 N-terminal" evidence="9">
    <location>
        <begin position="15"/>
        <end position="78"/>
    </location>
</feature>
<gene>
    <name evidence="11" type="ORF">H4R26_003295</name>
</gene>
<evidence type="ECO:0000256" key="1">
    <source>
        <dbReference type="ARBA" id="ARBA00004395"/>
    </source>
</evidence>
<organism evidence="11 12">
    <name type="scientific">Coemansia thaxteri</name>
    <dbReference type="NCBI Taxonomy" id="2663907"/>
    <lineage>
        <taxon>Eukaryota</taxon>
        <taxon>Fungi</taxon>
        <taxon>Fungi incertae sedis</taxon>
        <taxon>Zoopagomycota</taxon>
        <taxon>Kickxellomycotina</taxon>
        <taxon>Kickxellomycetes</taxon>
        <taxon>Kickxellales</taxon>
        <taxon>Kickxellaceae</taxon>
        <taxon>Coemansia</taxon>
    </lineage>
</organism>
<evidence type="ECO:0000259" key="10">
    <source>
        <dbReference type="Pfam" id="PF12022"/>
    </source>
</evidence>
<evidence type="ECO:0000256" key="8">
    <source>
        <dbReference type="ARBA" id="ARBA00031344"/>
    </source>
</evidence>
<dbReference type="InterPro" id="IPR024603">
    <property type="entry name" value="COG_complex_COG2_C"/>
</dbReference>
<dbReference type="GO" id="GO:0000139">
    <property type="term" value="C:Golgi membrane"/>
    <property type="evidence" value="ECO:0007669"/>
    <property type="project" value="UniProtKB-SubCell"/>
</dbReference>
<sequence>MRTEESPSAQTTGAGFDVGQYAETQLRQGKSLDDLHAELSQQLRDVRKELHRLIDARYEDFLGLSTSLTGIGTTIDSVKPRLSDLYGQISTVHKELAAKLEYVDGRLAHRLAVREKKQMVRVFIDLSQMLDRVSTLLDEASAAGEGGSGSEAEYLKCLERAAADFGQVWYFIEKGGDYPFVEQAGKRMRGLEQRLYTALDDFLAGRIDEFVGSAARGEAGSDAVGLIAQSLCVYGAVDGYERAEEVMRRRMVRPVVGALVASQPGKGMGMDPGAFADMLQCIADFVRRVGAPFAGGIEAHLPSVASTLEARVFWREVAATVLAGLPLLFVPGIPDRFHGNYRAACEFVRTFGGLFSAACKHRDPAVLASEESFVEFNRKWQLSAYFSIRKKQVTDGIEARDGGSEAEIDGVAGASGLCTREAGRALWGMRRIWSRGVYLEPLAARSWQLSLQIVLWYHAAASEAIQQLVRRSKEAGHGGAAPAAEGEAMMGQLLGHVHDIYALRQLSAAHVDGICAGGLVDAGARPSLQAAVGAAFAAAEGAAAGATDFLAAAAVAGGCGGLASHVRRTTSQFRHTNREAPTAASAYVARLFDGLAALERRMRELPSASACARPLAALRAGVCRGVSREMARVAADALATISRTEASLHRLRKAKGPPPAAGSSLPAADGLLVPAGVDLRGREPASDNDKIRRQIWLDVTETGRIAAEAPGAGVHEDYLSLALAIAALGT</sequence>
<dbReference type="PANTHER" id="PTHR12961:SF0">
    <property type="entry name" value="CONSERVED OLIGOMERIC GOLGI COMPLEX SUBUNIT 2"/>
    <property type="match status" value="1"/>
</dbReference>
<dbReference type="OrthoDB" id="332281at2759"/>
<dbReference type="PANTHER" id="PTHR12961">
    <property type="entry name" value="CONSERVED OLIGOMERIC GOLGI COMPLEX COMPONENT 2"/>
    <property type="match status" value="1"/>
</dbReference>
<keyword evidence="12" id="KW-1185">Reference proteome</keyword>
<dbReference type="Pfam" id="PF06148">
    <property type="entry name" value="COG2_N"/>
    <property type="match status" value="1"/>
</dbReference>
<evidence type="ECO:0000259" key="9">
    <source>
        <dbReference type="Pfam" id="PF06148"/>
    </source>
</evidence>
<dbReference type="GO" id="GO:0015031">
    <property type="term" value="P:protein transport"/>
    <property type="evidence" value="ECO:0007669"/>
    <property type="project" value="UniProtKB-KW"/>
</dbReference>
<dbReference type="InterPro" id="IPR009316">
    <property type="entry name" value="COG2"/>
</dbReference>
<feature type="domain" description="COG complex component COG2 C-terminal" evidence="10">
    <location>
        <begin position="378"/>
        <end position="699"/>
    </location>
</feature>
<evidence type="ECO:0000256" key="3">
    <source>
        <dbReference type="ARBA" id="ARBA00020977"/>
    </source>
</evidence>
<keyword evidence="6" id="KW-0333">Golgi apparatus</keyword>
<protein>
    <recommendedName>
        <fullName evidence="3">Conserved oligomeric Golgi complex subunit 2</fullName>
    </recommendedName>
    <alternativeName>
        <fullName evidence="8">Component of oligomeric Golgi complex 2</fullName>
    </alternativeName>
</protein>
<accession>A0A9W8EHR4</accession>
<dbReference type="GO" id="GO:0007030">
    <property type="term" value="P:Golgi organization"/>
    <property type="evidence" value="ECO:0007669"/>
    <property type="project" value="InterPro"/>
</dbReference>
<dbReference type="Pfam" id="PF12022">
    <property type="entry name" value="COG2_C"/>
    <property type="match status" value="1"/>
</dbReference>
<comment type="subcellular location">
    <subcellularLocation>
        <location evidence="1">Golgi apparatus membrane</location>
        <topology evidence="1">Peripheral membrane protein</topology>
    </subcellularLocation>
</comment>
<evidence type="ECO:0000256" key="6">
    <source>
        <dbReference type="ARBA" id="ARBA00023034"/>
    </source>
</evidence>
<dbReference type="GO" id="GO:0017119">
    <property type="term" value="C:Golgi transport complex"/>
    <property type="evidence" value="ECO:0007669"/>
    <property type="project" value="TreeGrafter"/>
</dbReference>
<evidence type="ECO:0000256" key="7">
    <source>
        <dbReference type="ARBA" id="ARBA00023136"/>
    </source>
</evidence>
<evidence type="ECO:0000313" key="11">
    <source>
        <dbReference type="EMBL" id="KAJ2003027.1"/>
    </source>
</evidence>
<evidence type="ECO:0000256" key="4">
    <source>
        <dbReference type="ARBA" id="ARBA00022448"/>
    </source>
</evidence>
<dbReference type="GO" id="GO:0006891">
    <property type="term" value="P:intra-Golgi vesicle-mediated transport"/>
    <property type="evidence" value="ECO:0007669"/>
    <property type="project" value="TreeGrafter"/>
</dbReference>
<comment type="similarity">
    <text evidence="2">Belongs to the COG2 family.</text>
</comment>